<dbReference type="EMBL" id="JAYFSI010000009">
    <property type="protein sequence ID" value="MEA5364562.1"/>
    <property type="molecule type" value="Genomic_DNA"/>
</dbReference>
<keyword evidence="1" id="KW-0472">Membrane</keyword>
<evidence type="ECO:0000313" key="3">
    <source>
        <dbReference type="Proteomes" id="UP001304298"/>
    </source>
</evidence>
<accession>A0ABU5RE66</accession>
<gene>
    <name evidence="2" type="ORF">VA596_33880</name>
</gene>
<keyword evidence="1" id="KW-1133">Transmembrane helix</keyword>
<organism evidence="2 3">
    <name type="scientific">Amycolatopsis heterodermiae</name>
    <dbReference type="NCBI Taxonomy" id="3110235"/>
    <lineage>
        <taxon>Bacteria</taxon>
        <taxon>Bacillati</taxon>
        <taxon>Actinomycetota</taxon>
        <taxon>Actinomycetes</taxon>
        <taxon>Pseudonocardiales</taxon>
        <taxon>Pseudonocardiaceae</taxon>
        <taxon>Amycolatopsis</taxon>
    </lineage>
</organism>
<feature type="transmembrane region" description="Helical" evidence="1">
    <location>
        <begin position="44"/>
        <end position="67"/>
    </location>
</feature>
<name>A0ABU5RE66_9PSEU</name>
<keyword evidence="3" id="KW-1185">Reference proteome</keyword>
<keyword evidence="1" id="KW-0812">Transmembrane</keyword>
<dbReference type="RefSeq" id="WP_323332425.1">
    <property type="nucleotide sequence ID" value="NZ_JAYFSI010000009.1"/>
</dbReference>
<feature type="transmembrane region" description="Helical" evidence="1">
    <location>
        <begin position="100"/>
        <end position="124"/>
    </location>
</feature>
<evidence type="ECO:0000313" key="2">
    <source>
        <dbReference type="EMBL" id="MEA5364562.1"/>
    </source>
</evidence>
<proteinExistence type="predicted"/>
<dbReference type="InterPro" id="IPR013879">
    <property type="entry name" value="DUF1761"/>
</dbReference>
<dbReference type="Proteomes" id="UP001304298">
    <property type="component" value="Unassembled WGS sequence"/>
</dbReference>
<sequence length="125" mass="12946">MGVVAVLVASVAGFVVSSAWYMAFGTVWAGLSTAAVERPAPWKMVAEFVRTLLLVTVFAGLLTAVGVDGVGGALGLALVLWVGFPVLILAGSVLHENVPVRLAALHAGDWLVKILVVAVIVGVWR</sequence>
<feature type="transmembrane region" description="Helical" evidence="1">
    <location>
        <begin position="74"/>
        <end position="94"/>
    </location>
</feature>
<comment type="caution">
    <text evidence="2">The sequence shown here is derived from an EMBL/GenBank/DDBJ whole genome shotgun (WGS) entry which is preliminary data.</text>
</comment>
<protein>
    <submittedName>
        <fullName evidence="2">DUF1761 domain-containing protein</fullName>
    </submittedName>
</protein>
<dbReference type="Pfam" id="PF08570">
    <property type="entry name" value="DUF1761"/>
    <property type="match status" value="1"/>
</dbReference>
<reference evidence="2 3" key="1">
    <citation type="submission" date="2023-12" db="EMBL/GenBank/DDBJ databases">
        <title>Amycolatopsis sp. V23-08.</title>
        <authorList>
            <person name="Somphong A."/>
        </authorList>
    </citation>
    <scope>NUCLEOTIDE SEQUENCE [LARGE SCALE GENOMIC DNA]</scope>
    <source>
        <strain evidence="2 3">V23-08</strain>
    </source>
</reference>
<evidence type="ECO:0000256" key="1">
    <source>
        <dbReference type="SAM" id="Phobius"/>
    </source>
</evidence>